<evidence type="ECO:0000313" key="2">
    <source>
        <dbReference type="EMBL" id="KGM52226.1"/>
    </source>
</evidence>
<keyword evidence="1" id="KW-0812">Transmembrane</keyword>
<accession>A0A0A0EMK2</accession>
<dbReference type="AlphaFoldDB" id="A0A0A0EMK2"/>
<dbReference type="EMBL" id="AVPS01000004">
    <property type="protein sequence ID" value="KGM52226.1"/>
    <property type="molecule type" value="Genomic_DNA"/>
</dbReference>
<gene>
    <name evidence="2" type="ORF">N792_07865</name>
</gene>
<sequence>MSESRASLWLLTAGPVTWALHFLLSYITAAIWCAKAMTVAAPLGAARVALVAYTVVALAVIAGIGWRSWRQHRWGDAELPHDAASADDRHRFLGFATLLLCGLSFVAVVYSAFVIGVFGTCR</sequence>
<dbReference type="eggNOG" id="ENOG50330P3">
    <property type="taxonomic scope" value="Bacteria"/>
</dbReference>
<keyword evidence="3" id="KW-1185">Reference proteome</keyword>
<reference evidence="2 3" key="1">
    <citation type="submission" date="2013-08" db="EMBL/GenBank/DDBJ databases">
        <title>Genome sequencing of Lysobacter.</title>
        <authorList>
            <person name="Zhang S."/>
            <person name="Wang G."/>
        </authorList>
    </citation>
    <scope>NUCLEOTIDE SEQUENCE [LARGE SCALE GENOMIC DNA]</scope>
    <source>
        <strain evidence="2 3">Ko07</strain>
    </source>
</reference>
<feature type="transmembrane region" description="Helical" evidence="1">
    <location>
        <begin position="45"/>
        <end position="66"/>
    </location>
</feature>
<organism evidence="2 3">
    <name type="scientific">Lysobacter concretionis Ko07 = DSM 16239</name>
    <dbReference type="NCBI Taxonomy" id="1122185"/>
    <lineage>
        <taxon>Bacteria</taxon>
        <taxon>Pseudomonadati</taxon>
        <taxon>Pseudomonadota</taxon>
        <taxon>Gammaproteobacteria</taxon>
        <taxon>Lysobacterales</taxon>
        <taxon>Lysobacteraceae</taxon>
        <taxon>Novilysobacter</taxon>
    </lineage>
</organism>
<proteinExistence type="predicted"/>
<name>A0A0A0EMK2_9GAMM</name>
<evidence type="ECO:0000256" key="1">
    <source>
        <dbReference type="SAM" id="Phobius"/>
    </source>
</evidence>
<dbReference type="Proteomes" id="UP000030017">
    <property type="component" value="Unassembled WGS sequence"/>
</dbReference>
<feature type="transmembrane region" description="Helical" evidence="1">
    <location>
        <begin position="92"/>
        <end position="118"/>
    </location>
</feature>
<keyword evidence="1" id="KW-1133">Transmembrane helix</keyword>
<keyword evidence="1" id="KW-0472">Membrane</keyword>
<comment type="caution">
    <text evidence="2">The sequence shown here is derived from an EMBL/GenBank/DDBJ whole genome shotgun (WGS) entry which is preliminary data.</text>
</comment>
<protein>
    <submittedName>
        <fullName evidence="2">Membrane protein</fullName>
    </submittedName>
</protein>
<dbReference type="OrthoDB" id="278870at2"/>
<dbReference type="STRING" id="1122185.N792_07865"/>
<evidence type="ECO:0000313" key="3">
    <source>
        <dbReference type="Proteomes" id="UP000030017"/>
    </source>
</evidence>